<organism evidence="1 2">
    <name type="scientific">Acidisoma cellulosilyticum</name>
    <dbReference type="NCBI Taxonomy" id="2802395"/>
    <lineage>
        <taxon>Bacteria</taxon>
        <taxon>Pseudomonadati</taxon>
        <taxon>Pseudomonadota</taxon>
        <taxon>Alphaproteobacteria</taxon>
        <taxon>Acetobacterales</taxon>
        <taxon>Acidocellaceae</taxon>
        <taxon>Acidisoma</taxon>
    </lineage>
</organism>
<dbReference type="Proteomes" id="UP000721844">
    <property type="component" value="Unassembled WGS sequence"/>
</dbReference>
<gene>
    <name evidence="1" type="ORF">ACELLULO517_10420</name>
</gene>
<dbReference type="AlphaFoldDB" id="A0A963Z2A5"/>
<dbReference type="PROSITE" id="PS51257">
    <property type="entry name" value="PROKAR_LIPOPROTEIN"/>
    <property type="match status" value="1"/>
</dbReference>
<name>A0A963Z2A5_9PROT</name>
<keyword evidence="2" id="KW-1185">Reference proteome</keyword>
<evidence type="ECO:0000313" key="1">
    <source>
        <dbReference type="EMBL" id="MCB8880647.1"/>
    </source>
</evidence>
<dbReference type="EMBL" id="JAESVA010000003">
    <property type="protein sequence ID" value="MCB8880647.1"/>
    <property type="molecule type" value="Genomic_DNA"/>
</dbReference>
<comment type="caution">
    <text evidence="1">The sequence shown here is derived from an EMBL/GenBank/DDBJ whole genome shotgun (WGS) entry which is preliminary data.</text>
</comment>
<dbReference type="RefSeq" id="WP_227307308.1">
    <property type="nucleotide sequence ID" value="NZ_JAESVA010000003.1"/>
</dbReference>
<sequence>MIDRIISALLLVGACALAVFLFQRHYAAPSCRDDSVTALATSQISTDLGRTGFNITNIKETSGGLFSRVRHCQMDVAPIVDLQTMGSAHWMSVIYSDAREGKSNAVTVDARVVGPTEAHFAASNG</sequence>
<reference evidence="1 2" key="1">
    <citation type="journal article" date="2021" name="Microorganisms">
        <title>Acidisoma silvae sp. nov. and Acidisomacellulosilytica sp. nov., Two Acidophilic Bacteria Isolated from Decaying Wood, Hydrolyzing Cellulose and Producing Poly-3-hydroxybutyrate.</title>
        <authorList>
            <person name="Mieszkin S."/>
            <person name="Pouder E."/>
            <person name="Uroz S."/>
            <person name="Simon-Colin C."/>
            <person name="Alain K."/>
        </authorList>
    </citation>
    <scope>NUCLEOTIDE SEQUENCE [LARGE SCALE GENOMIC DNA]</scope>
    <source>
        <strain evidence="1 2">HW T5.17</strain>
    </source>
</reference>
<proteinExistence type="predicted"/>
<evidence type="ECO:0000313" key="2">
    <source>
        <dbReference type="Proteomes" id="UP000721844"/>
    </source>
</evidence>
<protein>
    <submittedName>
        <fullName evidence="1">Uncharacterized protein</fullName>
    </submittedName>
</protein>
<accession>A0A963Z2A5</accession>